<reference evidence="3 4" key="1">
    <citation type="journal article" date="2023" name="Plants (Basel)">
        <title>Bridging the Gap: Combining Genomics and Transcriptomics Approaches to Understand Stylosanthes scabra, an Orphan Legume from the Brazilian Caatinga.</title>
        <authorList>
            <person name="Ferreira-Neto J.R.C."/>
            <person name="da Silva M.D."/>
            <person name="Binneck E."/>
            <person name="de Melo N.F."/>
            <person name="da Silva R.H."/>
            <person name="de Melo A.L.T.M."/>
            <person name="Pandolfi V."/>
            <person name="Bustamante F.O."/>
            <person name="Brasileiro-Vidal A.C."/>
            <person name="Benko-Iseppon A.M."/>
        </authorList>
    </citation>
    <scope>NUCLEOTIDE SEQUENCE [LARGE SCALE GENOMIC DNA]</scope>
    <source>
        <tissue evidence="3">Leaves</tissue>
    </source>
</reference>
<keyword evidence="1" id="KW-0175">Coiled coil</keyword>
<feature type="coiled-coil region" evidence="1">
    <location>
        <begin position="253"/>
        <end position="287"/>
    </location>
</feature>
<dbReference type="EMBL" id="JASCZI010181704">
    <property type="protein sequence ID" value="MED6185429.1"/>
    <property type="molecule type" value="Genomic_DNA"/>
</dbReference>
<protein>
    <recommendedName>
        <fullName evidence="5">Transposase-like protein</fullName>
    </recommendedName>
</protein>
<feature type="region of interest" description="Disordered" evidence="2">
    <location>
        <begin position="304"/>
        <end position="331"/>
    </location>
</feature>
<evidence type="ECO:0008006" key="5">
    <source>
        <dbReference type="Google" id="ProtNLM"/>
    </source>
</evidence>
<evidence type="ECO:0000256" key="2">
    <source>
        <dbReference type="SAM" id="MobiDB-lite"/>
    </source>
</evidence>
<comment type="caution">
    <text evidence="3">The sequence shown here is derived from an EMBL/GenBank/DDBJ whole genome shotgun (WGS) entry which is preliminary data.</text>
</comment>
<organism evidence="3 4">
    <name type="scientific">Stylosanthes scabra</name>
    <dbReference type="NCBI Taxonomy" id="79078"/>
    <lineage>
        <taxon>Eukaryota</taxon>
        <taxon>Viridiplantae</taxon>
        <taxon>Streptophyta</taxon>
        <taxon>Embryophyta</taxon>
        <taxon>Tracheophyta</taxon>
        <taxon>Spermatophyta</taxon>
        <taxon>Magnoliopsida</taxon>
        <taxon>eudicotyledons</taxon>
        <taxon>Gunneridae</taxon>
        <taxon>Pentapetalae</taxon>
        <taxon>rosids</taxon>
        <taxon>fabids</taxon>
        <taxon>Fabales</taxon>
        <taxon>Fabaceae</taxon>
        <taxon>Papilionoideae</taxon>
        <taxon>50 kb inversion clade</taxon>
        <taxon>dalbergioids sensu lato</taxon>
        <taxon>Dalbergieae</taxon>
        <taxon>Pterocarpus clade</taxon>
        <taxon>Stylosanthes</taxon>
    </lineage>
</organism>
<evidence type="ECO:0000313" key="4">
    <source>
        <dbReference type="Proteomes" id="UP001341840"/>
    </source>
</evidence>
<sequence length="331" mass="37229">MVDELSELDESLLKLVLSLDEPCLGHAETWSKRGFACLLVSTWLEISFLTFKFECCPCNRAAARYTRVVVRLRKCDLHITPVCAAARYLVWAHISNVIELMLNEPWIMYSESPTGVKKHWFEKWAEKCTWPEAEKEEIRKAYDYRVGRHYQAVNKTRSLDRSPTEPELFRETHTWKLDGSIVEKRAENLLAQEEGDEFAGTVNPNVVWRQTLSEPYKNRVYGADGFFAGSLCTSGYGGSSATSASAASTQSGLATSEAKVVDLREQMHNLMQSLENQRQVLQQHIDEAWSLKDILGEKDARQIGASTTHGQDAAADVGLLQTPTPGEQHCG</sequence>
<evidence type="ECO:0000256" key="1">
    <source>
        <dbReference type="SAM" id="Coils"/>
    </source>
</evidence>
<dbReference type="Proteomes" id="UP001341840">
    <property type="component" value="Unassembled WGS sequence"/>
</dbReference>
<accession>A0ABU6WJE5</accession>
<proteinExistence type="predicted"/>
<gene>
    <name evidence="3" type="ORF">PIB30_056999</name>
</gene>
<keyword evidence="4" id="KW-1185">Reference proteome</keyword>
<evidence type="ECO:0000313" key="3">
    <source>
        <dbReference type="EMBL" id="MED6185429.1"/>
    </source>
</evidence>
<name>A0ABU6WJE5_9FABA</name>